<accession>A0ABM1BHP4</accession>
<feature type="compositionally biased region" description="Low complexity" evidence="1">
    <location>
        <begin position="20"/>
        <end position="40"/>
    </location>
</feature>
<gene>
    <name evidence="3" type="primary">LOC106466463</name>
</gene>
<feature type="compositionally biased region" description="Polar residues" evidence="1">
    <location>
        <begin position="41"/>
        <end position="50"/>
    </location>
</feature>
<feature type="region of interest" description="Disordered" evidence="1">
    <location>
        <begin position="151"/>
        <end position="187"/>
    </location>
</feature>
<dbReference type="Proteomes" id="UP000694941">
    <property type="component" value="Unplaced"/>
</dbReference>
<evidence type="ECO:0000256" key="1">
    <source>
        <dbReference type="SAM" id="MobiDB-lite"/>
    </source>
</evidence>
<proteinExistence type="predicted"/>
<feature type="compositionally biased region" description="Polar residues" evidence="1">
    <location>
        <begin position="87"/>
        <end position="100"/>
    </location>
</feature>
<feature type="compositionally biased region" description="Low complexity" evidence="1">
    <location>
        <begin position="155"/>
        <end position="186"/>
    </location>
</feature>
<feature type="region of interest" description="Disordered" evidence="1">
    <location>
        <begin position="1"/>
        <end position="100"/>
    </location>
</feature>
<dbReference type="RefSeq" id="XP_013782202.1">
    <property type="nucleotide sequence ID" value="XM_013926748.2"/>
</dbReference>
<reference evidence="3" key="1">
    <citation type="submission" date="2025-08" db="UniProtKB">
        <authorList>
            <consortium name="RefSeq"/>
        </authorList>
    </citation>
    <scope>IDENTIFICATION</scope>
    <source>
        <tissue evidence="3">Muscle</tissue>
    </source>
</reference>
<sequence>MCHPGNIHDQTAQHHPPLSSVPSITTQSQQSSDHSQNPPSTSLSSQNQEMLQHGPKNSGPLSAPSSSSVGNNSNGNLQLNCNGNSNHFSQPSSVNNNSLSDAPDLCDLNIASIFDSDSQGPDGDDQSQESLNLLPETVVDPMELLSYLEPPELCSSSGNSCTTSRSTTSTTASNSGNTISTSNGTSEDILALFDT</sequence>
<feature type="compositionally biased region" description="Low complexity" evidence="1">
    <location>
        <begin position="57"/>
        <end position="86"/>
    </location>
</feature>
<protein>
    <submittedName>
        <fullName evidence="3">Rho GTPase-activating protein gacZ-like</fullName>
    </submittedName>
</protein>
<evidence type="ECO:0000313" key="2">
    <source>
        <dbReference type="Proteomes" id="UP000694941"/>
    </source>
</evidence>
<evidence type="ECO:0000313" key="3">
    <source>
        <dbReference type="RefSeq" id="XP_013782202.1"/>
    </source>
</evidence>
<keyword evidence="2" id="KW-1185">Reference proteome</keyword>
<name>A0ABM1BHP4_LIMPO</name>
<dbReference type="GeneID" id="106466463"/>
<organism evidence="2 3">
    <name type="scientific">Limulus polyphemus</name>
    <name type="common">Atlantic horseshoe crab</name>
    <dbReference type="NCBI Taxonomy" id="6850"/>
    <lineage>
        <taxon>Eukaryota</taxon>
        <taxon>Metazoa</taxon>
        <taxon>Ecdysozoa</taxon>
        <taxon>Arthropoda</taxon>
        <taxon>Chelicerata</taxon>
        <taxon>Merostomata</taxon>
        <taxon>Xiphosura</taxon>
        <taxon>Limulidae</taxon>
        <taxon>Limulus</taxon>
    </lineage>
</organism>